<dbReference type="AlphaFoldDB" id="M7NC40"/>
<dbReference type="Proteomes" id="UP000011910">
    <property type="component" value="Unassembled WGS sequence"/>
</dbReference>
<keyword evidence="3" id="KW-1185">Reference proteome</keyword>
<dbReference type="OrthoDB" id="9999833at2"/>
<comment type="caution">
    <text evidence="2">The sequence shown here is derived from an EMBL/GenBank/DDBJ whole genome shotgun (WGS) entry which is preliminary data.</text>
</comment>
<protein>
    <submittedName>
        <fullName evidence="2">Uncharacterized protein</fullName>
    </submittedName>
</protein>
<dbReference type="Gene3D" id="2.60.40.4140">
    <property type="match status" value="1"/>
</dbReference>
<feature type="signal peptide" evidence="1">
    <location>
        <begin position="1"/>
        <end position="22"/>
    </location>
</feature>
<dbReference type="InterPro" id="IPR013783">
    <property type="entry name" value="Ig-like_fold"/>
</dbReference>
<organism evidence="2 3">
    <name type="scientific">Cesiribacter andamanensis AMV16</name>
    <dbReference type="NCBI Taxonomy" id="1279009"/>
    <lineage>
        <taxon>Bacteria</taxon>
        <taxon>Pseudomonadati</taxon>
        <taxon>Bacteroidota</taxon>
        <taxon>Cytophagia</taxon>
        <taxon>Cytophagales</taxon>
        <taxon>Cesiribacteraceae</taxon>
        <taxon>Cesiribacter</taxon>
    </lineage>
</organism>
<dbReference type="EMBL" id="AODQ01000001">
    <property type="protein sequence ID" value="EMR04792.1"/>
    <property type="molecule type" value="Genomic_DNA"/>
</dbReference>
<dbReference type="InterPro" id="IPR027829">
    <property type="entry name" value="DUF4625"/>
</dbReference>
<sequence>MLLKKFSYLLLSALLVTSVACKDDEGGPVIDVSDPEATLTSPTTAQLEAGFDPGDSYTVAGTVTDNGGLQSVSLTVAAPGAAATPWYTKNWTATQINGTTATLNETITIPNDAAAGTHVMTLRATDLSGNDFEQTWNINVRAAAEGNTTFSVTVPENTPEGAKVFVVGQMTGWGADQEGMWELTDDDNDGVYTGTFDITQESVAGGNGYKFRILSDDSADAWKFVEKGAECEELDNRTYTYSASMQTIDAEVLNWRNIDPCGN</sequence>
<dbReference type="RefSeq" id="WP_009193477.1">
    <property type="nucleotide sequence ID" value="NZ_AODQ01000001.1"/>
</dbReference>
<reference evidence="2 3" key="1">
    <citation type="journal article" date="2013" name="Genome Announc.">
        <title>Draft Genome Sequence of Cesiribacter andamanensis Strain AMV16T, Isolated from a Soil Sample from a Mud Volcano in the Andaman Islands, India.</title>
        <authorList>
            <person name="Shivaji S."/>
            <person name="Ara S."/>
            <person name="Begum Z."/>
            <person name="Srinivas T.N."/>
            <person name="Singh A."/>
            <person name="Kumar Pinnaka A."/>
        </authorList>
    </citation>
    <scope>NUCLEOTIDE SEQUENCE [LARGE SCALE GENOMIC DNA]</scope>
    <source>
        <strain evidence="2 3">AMV16</strain>
    </source>
</reference>
<dbReference type="eggNOG" id="COG4733">
    <property type="taxonomic scope" value="Bacteria"/>
</dbReference>
<evidence type="ECO:0000256" key="1">
    <source>
        <dbReference type="SAM" id="SignalP"/>
    </source>
</evidence>
<accession>M7NC40</accession>
<dbReference type="STRING" id="1279009.ADICEAN_00063"/>
<name>M7NC40_9BACT</name>
<dbReference type="Pfam" id="PF15418">
    <property type="entry name" value="DUF4625"/>
    <property type="match status" value="1"/>
</dbReference>
<keyword evidence="1" id="KW-0732">Signal</keyword>
<evidence type="ECO:0000313" key="3">
    <source>
        <dbReference type="Proteomes" id="UP000011910"/>
    </source>
</evidence>
<feature type="chain" id="PRO_5004082041" evidence="1">
    <location>
        <begin position="23"/>
        <end position="263"/>
    </location>
</feature>
<gene>
    <name evidence="2" type="ORF">ADICEAN_00063</name>
</gene>
<evidence type="ECO:0000313" key="2">
    <source>
        <dbReference type="EMBL" id="EMR04792.1"/>
    </source>
</evidence>
<proteinExistence type="predicted"/>
<dbReference type="Gene3D" id="2.60.40.10">
    <property type="entry name" value="Immunoglobulins"/>
    <property type="match status" value="1"/>
</dbReference>
<dbReference type="PROSITE" id="PS51257">
    <property type="entry name" value="PROKAR_LIPOPROTEIN"/>
    <property type="match status" value="1"/>
</dbReference>